<gene>
    <name evidence="1" type="ORF">J2Z71_001629</name>
</gene>
<comment type="caution">
    <text evidence="1">The sequence shown here is derived from an EMBL/GenBank/DDBJ whole genome shotgun (WGS) entry which is preliminary data.</text>
</comment>
<dbReference type="InterPro" id="IPR023198">
    <property type="entry name" value="PGP-like_dom2"/>
</dbReference>
<protein>
    <submittedName>
        <fullName evidence="1">Beta-phosphoglucomutase-like phosphatase (HAD superfamily)</fullName>
    </submittedName>
</protein>
<dbReference type="EMBL" id="JAGGLJ010000019">
    <property type="protein sequence ID" value="MBP2026074.1"/>
    <property type="molecule type" value="Genomic_DNA"/>
</dbReference>
<reference evidence="1 2" key="1">
    <citation type="submission" date="2021-03" db="EMBL/GenBank/DDBJ databases">
        <title>Genomic Encyclopedia of Type Strains, Phase IV (KMG-IV): sequencing the most valuable type-strain genomes for metagenomic binning, comparative biology and taxonomic classification.</title>
        <authorList>
            <person name="Goeker M."/>
        </authorList>
    </citation>
    <scope>NUCLEOTIDE SEQUENCE [LARGE SCALE GENOMIC DNA]</scope>
    <source>
        <strain evidence="1 2">DSM 27563</strain>
    </source>
</reference>
<dbReference type="SFLD" id="SFLDS00003">
    <property type="entry name" value="Haloacid_Dehalogenase"/>
    <property type="match status" value="1"/>
</dbReference>
<dbReference type="InterPro" id="IPR023214">
    <property type="entry name" value="HAD_sf"/>
</dbReference>
<keyword evidence="2" id="KW-1185">Reference proteome</keyword>
<dbReference type="Pfam" id="PF13419">
    <property type="entry name" value="HAD_2"/>
    <property type="match status" value="1"/>
</dbReference>
<dbReference type="InterPro" id="IPR036412">
    <property type="entry name" value="HAD-like_sf"/>
</dbReference>
<dbReference type="PANTHER" id="PTHR43434">
    <property type="entry name" value="PHOSPHOGLYCOLATE PHOSPHATASE"/>
    <property type="match status" value="1"/>
</dbReference>
<dbReference type="Gene3D" id="3.40.50.1000">
    <property type="entry name" value="HAD superfamily/HAD-like"/>
    <property type="match status" value="1"/>
</dbReference>
<dbReference type="SUPFAM" id="SSF56784">
    <property type="entry name" value="HAD-like"/>
    <property type="match status" value="1"/>
</dbReference>
<dbReference type="PANTHER" id="PTHR43434:SF1">
    <property type="entry name" value="PHOSPHOGLYCOLATE PHOSPHATASE"/>
    <property type="match status" value="1"/>
</dbReference>
<dbReference type="RefSeq" id="WP_210061947.1">
    <property type="nucleotide sequence ID" value="NZ_JAGGLJ010000019.1"/>
</dbReference>
<dbReference type="PRINTS" id="PR00413">
    <property type="entry name" value="HADHALOGNASE"/>
</dbReference>
<accession>A0ABS4KHI5</accession>
<evidence type="ECO:0000313" key="1">
    <source>
        <dbReference type="EMBL" id="MBP2026074.1"/>
    </source>
</evidence>
<dbReference type="InterPro" id="IPR006439">
    <property type="entry name" value="HAD-SF_hydro_IA"/>
</dbReference>
<dbReference type="InterPro" id="IPR041492">
    <property type="entry name" value="HAD_2"/>
</dbReference>
<dbReference type="Gene3D" id="1.10.150.240">
    <property type="entry name" value="Putative phosphatase, domain 2"/>
    <property type="match status" value="1"/>
</dbReference>
<organism evidence="1 2">
    <name type="scientific">Peptoniphilus stercorisuis</name>
    <dbReference type="NCBI Taxonomy" id="1436965"/>
    <lineage>
        <taxon>Bacteria</taxon>
        <taxon>Bacillati</taxon>
        <taxon>Bacillota</taxon>
        <taxon>Tissierellia</taxon>
        <taxon>Tissierellales</taxon>
        <taxon>Peptoniphilaceae</taxon>
        <taxon>Peptoniphilus</taxon>
    </lineage>
</organism>
<name>A0ABS4KHI5_9FIRM</name>
<proteinExistence type="predicted"/>
<dbReference type="InterPro" id="IPR050155">
    <property type="entry name" value="HAD-like_hydrolase_sf"/>
</dbReference>
<sequence length="219" mass="25653">MKAAIFDLDGTLIDSMGMWRDLGRNFLERRGLAITKKVAEDMTTMSLKMNSHYLKETYNLKESTDEIYKEFKDIILNFYLNEVNEKEEAFNTIKKYKENGYDVVLGTATSDEFVYPILERFNMSEYFDLIQTCDMVGIKKSDKNYFNLISEKLELNSKEIFLFDDAPFALKAAKEAGIVTVGVYDDESKEYWKHIVEKNNYAIKTFKEWNVYEPSNILL</sequence>
<dbReference type="Proteomes" id="UP001519306">
    <property type="component" value="Unassembled WGS sequence"/>
</dbReference>
<evidence type="ECO:0000313" key="2">
    <source>
        <dbReference type="Proteomes" id="UP001519306"/>
    </source>
</evidence>
<dbReference type="SFLD" id="SFLDG01129">
    <property type="entry name" value="C1.5:_HAD__Beta-PGM__Phosphata"/>
    <property type="match status" value="1"/>
</dbReference>